<proteinExistence type="predicted"/>
<dbReference type="GO" id="GO:0000160">
    <property type="term" value="P:phosphorelay signal transduction system"/>
    <property type="evidence" value="ECO:0007669"/>
    <property type="project" value="UniProtKB-KW"/>
</dbReference>
<dbReference type="CDD" id="cd17546">
    <property type="entry name" value="REC_hyHK_CKI1_RcsC-like"/>
    <property type="match status" value="1"/>
</dbReference>
<feature type="modified residue" description="4-aspartylphosphate" evidence="3">
    <location>
        <position position="60"/>
    </location>
</feature>
<dbReference type="Pfam" id="PF00072">
    <property type="entry name" value="Response_reg"/>
    <property type="match status" value="1"/>
</dbReference>
<dbReference type="OrthoDB" id="9790669at2"/>
<dbReference type="PANTHER" id="PTHR45339:SF1">
    <property type="entry name" value="HYBRID SIGNAL TRANSDUCTION HISTIDINE KINASE J"/>
    <property type="match status" value="1"/>
</dbReference>
<dbReference type="RefSeq" id="WP_098038193.1">
    <property type="nucleotide sequence ID" value="NZ_CWGJ01000011.1"/>
</dbReference>
<gene>
    <name evidence="5" type="ORF">ELAC_0744</name>
</gene>
<protein>
    <submittedName>
        <fullName evidence="5">Two-component system, response regulator</fullName>
    </submittedName>
</protein>
<reference evidence="6" key="1">
    <citation type="submission" date="2015-06" db="EMBL/GenBank/DDBJ databases">
        <authorList>
            <person name="Bertelli C."/>
        </authorList>
    </citation>
    <scope>NUCLEOTIDE SEQUENCE [LARGE SCALE GENOMIC DNA]</scope>
    <source>
        <strain evidence="6">CRIB-30</strain>
    </source>
</reference>
<dbReference type="Proteomes" id="UP000220251">
    <property type="component" value="Unassembled WGS sequence"/>
</dbReference>
<dbReference type="InterPro" id="IPR011006">
    <property type="entry name" value="CheY-like_superfamily"/>
</dbReference>
<evidence type="ECO:0000256" key="3">
    <source>
        <dbReference type="PROSITE-ProRule" id="PRU00169"/>
    </source>
</evidence>
<dbReference type="InterPro" id="IPR001789">
    <property type="entry name" value="Sig_transdc_resp-reg_receiver"/>
</dbReference>
<evidence type="ECO:0000313" key="5">
    <source>
        <dbReference type="EMBL" id="CRX38096.1"/>
    </source>
</evidence>
<evidence type="ECO:0000259" key="4">
    <source>
        <dbReference type="PROSITE" id="PS50110"/>
    </source>
</evidence>
<feature type="domain" description="Response regulatory" evidence="4">
    <location>
        <begin position="11"/>
        <end position="125"/>
    </location>
</feature>
<keyword evidence="1 3" id="KW-0597">Phosphoprotein</keyword>
<sequence length="136" mass="15386">MQGSVPKSLKRVLVIDDYFLNRELAVDLVKMLGFSVDAAATSSEAMTLFLKYHYDLVLMDIEMPGMDGYQLTEEIRKVKKEIKIVAFTAYAMPGDKEKCLNAGMDDYLSKPVEIDQFERILLKHLDENLNKGGSIC</sequence>
<dbReference type="AlphaFoldDB" id="A0A0H5DNW3"/>
<accession>A0A0H5DNW3</accession>
<keyword evidence="2" id="KW-0902">Two-component regulatory system</keyword>
<dbReference type="PANTHER" id="PTHR45339">
    <property type="entry name" value="HYBRID SIGNAL TRANSDUCTION HISTIDINE KINASE J"/>
    <property type="match status" value="1"/>
</dbReference>
<evidence type="ECO:0000256" key="2">
    <source>
        <dbReference type="ARBA" id="ARBA00023012"/>
    </source>
</evidence>
<dbReference type="SUPFAM" id="SSF52172">
    <property type="entry name" value="CheY-like"/>
    <property type="match status" value="1"/>
</dbReference>
<keyword evidence="6" id="KW-1185">Reference proteome</keyword>
<dbReference type="PROSITE" id="PS50110">
    <property type="entry name" value="RESPONSE_REGULATORY"/>
    <property type="match status" value="1"/>
</dbReference>
<dbReference type="SMART" id="SM00448">
    <property type="entry name" value="REC"/>
    <property type="match status" value="1"/>
</dbReference>
<organism evidence="5 6">
    <name type="scientific">Estrella lausannensis</name>
    <dbReference type="NCBI Taxonomy" id="483423"/>
    <lineage>
        <taxon>Bacteria</taxon>
        <taxon>Pseudomonadati</taxon>
        <taxon>Chlamydiota</taxon>
        <taxon>Chlamydiia</taxon>
        <taxon>Parachlamydiales</taxon>
        <taxon>Candidatus Criblamydiaceae</taxon>
        <taxon>Estrella</taxon>
    </lineage>
</organism>
<dbReference type="EMBL" id="CWGJ01000011">
    <property type="protein sequence ID" value="CRX38096.1"/>
    <property type="molecule type" value="Genomic_DNA"/>
</dbReference>
<evidence type="ECO:0000313" key="6">
    <source>
        <dbReference type="Proteomes" id="UP000220251"/>
    </source>
</evidence>
<dbReference type="Gene3D" id="3.40.50.2300">
    <property type="match status" value="1"/>
</dbReference>
<name>A0A0H5DNW3_9BACT</name>
<evidence type="ECO:0000256" key="1">
    <source>
        <dbReference type="ARBA" id="ARBA00022553"/>
    </source>
</evidence>